<evidence type="ECO:0000259" key="1">
    <source>
        <dbReference type="PROSITE" id="PS51186"/>
    </source>
</evidence>
<dbReference type="PANTHER" id="PTHR20905:SF32">
    <property type="entry name" value="ARYLALKYLAMINE N-ACETYLTRANSFERASE-LIKE 7, ISOFORM A"/>
    <property type="match status" value="1"/>
</dbReference>
<dbReference type="EMBL" id="AJWK01004474">
    <property type="status" value="NOT_ANNOTATED_CDS"/>
    <property type="molecule type" value="Genomic_DNA"/>
</dbReference>
<organism evidence="2 3">
    <name type="scientific">Lutzomyia longipalpis</name>
    <name type="common">Sand fly</name>
    <dbReference type="NCBI Taxonomy" id="7200"/>
    <lineage>
        <taxon>Eukaryota</taxon>
        <taxon>Metazoa</taxon>
        <taxon>Ecdysozoa</taxon>
        <taxon>Arthropoda</taxon>
        <taxon>Hexapoda</taxon>
        <taxon>Insecta</taxon>
        <taxon>Pterygota</taxon>
        <taxon>Neoptera</taxon>
        <taxon>Endopterygota</taxon>
        <taxon>Diptera</taxon>
        <taxon>Nematocera</taxon>
        <taxon>Psychodoidea</taxon>
        <taxon>Psychodidae</taxon>
        <taxon>Lutzomyia</taxon>
        <taxon>Lutzomyia</taxon>
    </lineage>
</organism>
<dbReference type="CDD" id="cd04301">
    <property type="entry name" value="NAT_SF"/>
    <property type="match status" value="2"/>
</dbReference>
<dbReference type="InterPro" id="IPR000182">
    <property type="entry name" value="GNAT_dom"/>
</dbReference>
<dbReference type="Gene3D" id="3.40.630.30">
    <property type="match status" value="2"/>
</dbReference>
<dbReference type="SUPFAM" id="SSF55729">
    <property type="entry name" value="Acyl-CoA N-acyltransferases (Nat)"/>
    <property type="match status" value="2"/>
</dbReference>
<feature type="domain" description="N-acetyltransferase" evidence="1">
    <location>
        <begin position="258"/>
        <end position="392"/>
    </location>
</feature>
<keyword evidence="3" id="KW-1185">Reference proteome</keyword>
<dbReference type="GO" id="GO:0008080">
    <property type="term" value="F:N-acetyltransferase activity"/>
    <property type="evidence" value="ECO:0007669"/>
    <property type="project" value="TreeGrafter"/>
</dbReference>
<name>A0A1B0GHD5_LUTLO</name>
<dbReference type="EnsemblMetazoa" id="LLOJ001219-RA">
    <property type="protein sequence ID" value="LLOJ001219-PA"/>
    <property type="gene ID" value="LLOJ001219"/>
</dbReference>
<proteinExistence type="predicted"/>
<evidence type="ECO:0000313" key="2">
    <source>
        <dbReference type="EnsemblMetazoa" id="LLOJ001219-PA"/>
    </source>
</evidence>
<protein>
    <recommendedName>
        <fullName evidence="1">N-acetyltransferase domain-containing protein</fullName>
    </recommendedName>
</protein>
<dbReference type="VEuPathDB" id="VectorBase:LLONM1_008757"/>
<dbReference type="PANTHER" id="PTHR20905">
    <property type="entry name" value="N-ACETYLTRANSFERASE-RELATED"/>
    <property type="match status" value="1"/>
</dbReference>
<accession>A0A1B0GHD5</accession>
<dbReference type="Proteomes" id="UP000092461">
    <property type="component" value="Unassembled WGS sequence"/>
</dbReference>
<sequence>MWKEGLSQKLTIVCYKEGSSEICGLNCLDMNFKSVPLGGHENQAKGKGARDISVVFDFLKKKADVYNRYNVDQYLHGLGLLTLPKYRGCGIGTELLKARIPLMKALGLTLTGTVFSAPGSQGAARKAGFSEDVVIPYETLGKEEPFIEFPNITWPVVKFMCYHLNCVKVRKKMKWERPDSVAFPQIWWRFSAKDPVSGQIVNYRIEDLTEDRYDEVAGLMVEHFVAGEPMSISLGTINDKESLKKMRHMYKEIMDKKLSIVCYKENSNEICGFNLLEILFRAEDEIQQNQLENKRKIAVVFEILKKKADVYNRYSVDKYVFGRGLLTLPKYRGCGIATELLKARIPFMKALGFTLTGTVFSAPGSQGAAKKAGYTEDVVMTYESFAKEKPFIEFPNISWPFIIKRYAAAKIVIV</sequence>
<reference evidence="2" key="1">
    <citation type="submission" date="2020-05" db="UniProtKB">
        <authorList>
            <consortium name="EnsemblMetazoa"/>
        </authorList>
    </citation>
    <scope>IDENTIFICATION</scope>
    <source>
        <strain evidence="2">Jacobina</strain>
    </source>
</reference>
<evidence type="ECO:0000313" key="3">
    <source>
        <dbReference type="Proteomes" id="UP000092461"/>
    </source>
</evidence>
<dbReference type="PROSITE" id="PS51186">
    <property type="entry name" value="GNAT"/>
    <property type="match status" value="1"/>
</dbReference>
<dbReference type="Pfam" id="PF00583">
    <property type="entry name" value="Acetyltransf_1"/>
    <property type="match status" value="1"/>
</dbReference>
<dbReference type="VEuPathDB" id="VectorBase:LLOJ001219"/>
<dbReference type="AlphaFoldDB" id="A0A1B0GHD5"/>
<dbReference type="InterPro" id="IPR016181">
    <property type="entry name" value="Acyl_CoA_acyltransferase"/>
</dbReference>
<dbReference type="EMBL" id="AJWK01004475">
    <property type="status" value="NOT_ANNOTATED_CDS"/>
    <property type="molecule type" value="Genomic_DNA"/>
</dbReference>